<sequence length="152" mass="16967">MCAARILSTDAPGENIIILKGGDESDHKHPPNRDECEAEVTPLHSLETTKQESWFLVPEEIWILRHDGTFKVSPNIFTQVFTVLGLIKKNVLNIDDDTPKNEVALPLVFALFSSKETAQYSAVLTAVEMAGQEFNIDNCRPTKSKLTSKKEL</sequence>
<organism evidence="1 2">
    <name type="scientific">Ceratitis capitata</name>
    <name type="common">Mediterranean fruit fly</name>
    <name type="synonym">Tephritis capitata</name>
    <dbReference type="NCBI Taxonomy" id="7213"/>
    <lineage>
        <taxon>Eukaryota</taxon>
        <taxon>Metazoa</taxon>
        <taxon>Ecdysozoa</taxon>
        <taxon>Arthropoda</taxon>
        <taxon>Hexapoda</taxon>
        <taxon>Insecta</taxon>
        <taxon>Pterygota</taxon>
        <taxon>Neoptera</taxon>
        <taxon>Endopterygota</taxon>
        <taxon>Diptera</taxon>
        <taxon>Brachycera</taxon>
        <taxon>Muscomorpha</taxon>
        <taxon>Tephritoidea</taxon>
        <taxon>Tephritidae</taxon>
        <taxon>Ceratitis</taxon>
        <taxon>Ceratitis</taxon>
    </lineage>
</organism>
<evidence type="ECO:0000313" key="2">
    <source>
        <dbReference type="Proteomes" id="UP000606786"/>
    </source>
</evidence>
<dbReference type="EMBL" id="CAJHJT010000023">
    <property type="protein sequence ID" value="CAD7001368.1"/>
    <property type="molecule type" value="Genomic_DNA"/>
</dbReference>
<comment type="caution">
    <text evidence="1">The sequence shown here is derived from an EMBL/GenBank/DDBJ whole genome shotgun (WGS) entry which is preliminary data.</text>
</comment>
<reference evidence="1" key="1">
    <citation type="submission" date="2020-11" db="EMBL/GenBank/DDBJ databases">
        <authorList>
            <person name="Whitehead M."/>
        </authorList>
    </citation>
    <scope>NUCLEOTIDE SEQUENCE</scope>
    <source>
        <strain evidence="1">EGII</strain>
    </source>
</reference>
<evidence type="ECO:0000313" key="1">
    <source>
        <dbReference type="EMBL" id="CAD7001368.1"/>
    </source>
</evidence>
<accession>A0A811USS9</accession>
<dbReference type="Proteomes" id="UP000606786">
    <property type="component" value="Unassembled WGS sequence"/>
</dbReference>
<gene>
    <name evidence="1" type="ORF">CCAP1982_LOCUS9866</name>
</gene>
<proteinExistence type="predicted"/>
<name>A0A811USS9_CERCA</name>
<protein>
    <submittedName>
        <fullName evidence="1">(Mediterranean fruit fly) hypothetical protein</fullName>
    </submittedName>
</protein>
<dbReference type="AlphaFoldDB" id="A0A811USS9"/>
<keyword evidence="2" id="KW-1185">Reference proteome</keyword>